<dbReference type="Pfam" id="PF00975">
    <property type="entry name" value="Thioesterase"/>
    <property type="match status" value="1"/>
</dbReference>
<gene>
    <name evidence="3" type="ORF">I8755_03195</name>
</gene>
<dbReference type="Proteomes" id="UP000596130">
    <property type="component" value="Chromosome"/>
</dbReference>
<evidence type="ECO:0000313" key="4">
    <source>
        <dbReference type="Proteomes" id="UP000596130"/>
    </source>
</evidence>
<accession>A0A7T4PCE5</accession>
<dbReference type="InterPro" id="IPR001031">
    <property type="entry name" value="Thioesterase"/>
</dbReference>
<sequence length="258" mass="27548">MTTTGSTRRARWFTTSGADPNAGHQVFLFPHAGGTAPAYQAWGATLPSTMEVRTLQLPGRQERFDEQPFTDVEPLLDALQEAFEAELDGRPYVLFGHSFGGMLAYRLAVAAAWSGLPAPALLAVSSWAPGLGWAAELAQVATMSDDQLLDRVAQLGLLTEGTALDPATLASIMPAIRADFLAAGSLQEDGEPAPCPVAAYGGTSDPIVPPDALSVWAEHTTDFLGTTEFNAGHFHLFDHAAALQHSLERQVRKLRARV</sequence>
<dbReference type="Gene3D" id="3.40.50.1820">
    <property type="entry name" value="alpha/beta hydrolase"/>
    <property type="match status" value="1"/>
</dbReference>
<name>A0A7T4PCE5_9ACTN</name>
<dbReference type="EMBL" id="CP065959">
    <property type="protein sequence ID" value="QQC87520.1"/>
    <property type="molecule type" value="Genomic_DNA"/>
</dbReference>
<dbReference type="AlphaFoldDB" id="A0A7T4PCE5"/>
<evidence type="ECO:0000259" key="2">
    <source>
        <dbReference type="Pfam" id="PF00975"/>
    </source>
</evidence>
<comment type="similarity">
    <text evidence="1">Belongs to the thioesterase family.</text>
</comment>
<dbReference type="InterPro" id="IPR012223">
    <property type="entry name" value="TEII"/>
</dbReference>
<proteinExistence type="inferred from homology"/>
<dbReference type="PANTHER" id="PTHR11487:SF0">
    <property type="entry name" value="S-ACYL FATTY ACID SYNTHASE THIOESTERASE, MEDIUM CHAIN"/>
    <property type="match status" value="1"/>
</dbReference>
<evidence type="ECO:0000313" key="3">
    <source>
        <dbReference type="EMBL" id="QQC87520.1"/>
    </source>
</evidence>
<dbReference type="GO" id="GO:0008610">
    <property type="term" value="P:lipid biosynthetic process"/>
    <property type="evidence" value="ECO:0007669"/>
    <property type="project" value="TreeGrafter"/>
</dbReference>
<dbReference type="PANTHER" id="PTHR11487">
    <property type="entry name" value="THIOESTERASE"/>
    <property type="match status" value="1"/>
</dbReference>
<evidence type="ECO:0000256" key="1">
    <source>
        <dbReference type="ARBA" id="ARBA00007169"/>
    </source>
</evidence>
<dbReference type="InterPro" id="IPR029058">
    <property type="entry name" value="AB_hydrolase_fold"/>
</dbReference>
<protein>
    <submittedName>
        <fullName evidence="3">Thioesterase</fullName>
    </submittedName>
</protein>
<reference evidence="3 4" key="1">
    <citation type="submission" date="2020-12" db="EMBL/GenBank/DDBJ databases">
        <title>Identification and biosynthesis of polyene macrolides produced by Streptomyces alfalfae Men-myco-93-63.</title>
        <authorList>
            <person name="Liu D."/>
            <person name="Li Y."/>
            <person name="Liu L."/>
            <person name="Han X."/>
            <person name="Shen F."/>
        </authorList>
    </citation>
    <scope>NUCLEOTIDE SEQUENCE [LARGE SCALE GENOMIC DNA]</scope>
    <source>
        <strain evidence="3 4">Men-myco-93-63</strain>
    </source>
</reference>
<dbReference type="SUPFAM" id="SSF53474">
    <property type="entry name" value="alpha/beta-Hydrolases"/>
    <property type="match status" value="1"/>
</dbReference>
<feature type="domain" description="Thioesterase" evidence="2">
    <location>
        <begin position="25"/>
        <end position="246"/>
    </location>
</feature>
<organism evidence="3 4">
    <name type="scientific">Streptomyces alfalfae</name>
    <dbReference type="NCBI Taxonomy" id="1642299"/>
    <lineage>
        <taxon>Bacteria</taxon>
        <taxon>Bacillati</taxon>
        <taxon>Actinomycetota</taxon>
        <taxon>Actinomycetes</taxon>
        <taxon>Kitasatosporales</taxon>
        <taxon>Streptomycetaceae</taxon>
        <taxon>Streptomyces</taxon>
    </lineage>
</organism>
<dbReference type="RefSeq" id="WP_198501683.1">
    <property type="nucleotide sequence ID" value="NZ_CP065959.1"/>
</dbReference>